<keyword evidence="1" id="KW-1185">Reference proteome</keyword>
<evidence type="ECO:0000313" key="2">
    <source>
        <dbReference type="RefSeq" id="XP_045155417.1"/>
    </source>
</evidence>
<protein>
    <submittedName>
        <fullName evidence="2">Voltage-dependent calcium channel gamma-4 subunit</fullName>
    </submittedName>
</protein>
<evidence type="ECO:0000313" key="1">
    <source>
        <dbReference type="Proteomes" id="UP000694863"/>
    </source>
</evidence>
<reference evidence="2" key="1">
    <citation type="submission" date="2025-08" db="UniProtKB">
        <authorList>
            <consortium name="RefSeq"/>
        </authorList>
    </citation>
    <scope>IDENTIFICATION</scope>
</reference>
<sequence>MGVVVMKVVLRVMVKVVGEVVVVVEVVRVMVEVVLVVVLVMVVDKEKIELVFHSDLEDSNEFHRHAGGGHAPCVAHVVNVLGHTDRGATGAGDGIYKGHCFRINHFPEDNDYDHDSSEYLLRIVRASSIFPILSTILLLLGGLCIGAGRIYSRKNNIVLSAGILFVAAGLSNIIGIIVYISSNTGDPSDKREEDKKHHYNYGWSFYFGALSFIVAETVGVLAVNIYIEKNKELRFKTKREFLKAASSSPYARMPSYRYRRRRSRSSSRSTEASPSRDASPVGLKISGAIPMGELSMYTLTREPLKVTTAASYSPDQEASFLQVHDFLQQDLKEGFHLSMLNRRTTPV</sequence>
<organism evidence="1 2">
    <name type="scientific">Echinops telfairi</name>
    <name type="common">Lesser hedgehog tenrec</name>
    <dbReference type="NCBI Taxonomy" id="9371"/>
    <lineage>
        <taxon>Eukaryota</taxon>
        <taxon>Metazoa</taxon>
        <taxon>Chordata</taxon>
        <taxon>Craniata</taxon>
        <taxon>Vertebrata</taxon>
        <taxon>Euteleostomi</taxon>
        <taxon>Mammalia</taxon>
        <taxon>Eutheria</taxon>
        <taxon>Afrotheria</taxon>
        <taxon>Tenrecidae</taxon>
        <taxon>Tenrecinae</taxon>
        <taxon>Echinops</taxon>
    </lineage>
</organism>
<proteinExistence type="predicted"/>
<gene>
    <name evidence="2" type="primary">CACNG4</name>
</gene>
<dbReference type="RefSeq" id="XP_045155417.1">
    <property type="nucleotide sequence ID" value="XM_045299482.1"/>
</dbReference>
<name>A0AC55DUK2_ECHTE</name>
<accession>A0AC55DUK2</accession>
<dbReference type="Proteomes" id="UP000694863">
    <property type="component" value="Unplaced"/>
</dbReference>